<protein>
    <recommendedName>
        <fullName evidence="1">Dynein heavy chain C-terminal domain-containing protein</fullName>
    </recommendedName>
</protein>
<dbReference type="InterPro" id="IPR026983">
    <property type="entry name" value="DHC"/>
</dbReference>
<dbReference type="Gene3D" id="1.20.1270.280">
    <property type="match status" value="1"/>
</dbReference>
<proteinExistence type="predicted"/>
<dbReference type="PANTHER" id="PTHR46961:SF19">
    <property type="entry name" value="DYNEIN HEAVY CHAIN 5, AXONEMAL"/>
    <property type="match status" value="1"/>
</dbReference>
<evidence type="ECO:0000259" key="1">
    <source>
        <dbReference type="Pfam" id="PF18199"/>
    </source>
</evidence>
<accession>A0ABD2P081</accession>
<evidence type="ECO:0000313" key="2">
    <source>
        <dbReference type="EMBL" id="KAL3284021.1"/>
    </source>
</evidence>
<organism evidence="2 3">
    <name type="scientific">Cryptolaemus montrouzieri</name>
    <dbReference type="NCBI Taxonomy" id="559131"/>
    <lineage>
        <taxon>Eukaryota</taxon>
        <taxon>Metazoa</taxon>
        <taxon>Ecdysozoa</taxon>
        <taxon>Arthropoda</taxon>
        <taxon>Hexapoda</taxon>
        <taxon>Insecta</taxon>
        <taxon>Pterygota</taxon>
        <taxon>Neoptera</taxon>
        <taxon>Endopterygota</taxon>
        <taxon>Coleoptera</taxon>
        <taxon>Polyphaga</taxon>
        <taxon>Cucujiformia</taxon>
        <taxon>Coccinelloidea</taxon>
        <taxon>Coccinellidae</taxon>
        <taxon>Scymninae</taxon>
        <taxon>Scymnini</taxon>
        <taxon>Cryptolaemus</taxon>
    </lineage>
</organism>
<gene>
    <name evidence="2" type="ORF">HHI36_018191</name>
</gene>
<dbReference type="FunFam" id="3.10.490.20:FF:000003">
    <property type="entry name" value="Dynein heavy chain 5, axonemal"/>
    <property type="match status" value="1"/>
</dbReference>
<dbReference type="PANTHER" id="PTHR46961">
    <property type="entry name" value="DYNEIN HEAVY CHAIN 1, AXONEMAL-LIKE PROTEIN"/>
    <property type="match status" value="1"/>
</dbReference>
<comment type="caution">
    <text evidence="2">The sequence shown here is derived from an EMBL/GenBank/DDBJ whole genome shotgun (WGS) entry which is preliminary data.</text>
</comment>
<dbReference type="AlphaFoldDB" id="A0ABD2P081"/>
<dbReference type="Proteomes" id="UP001516400">
    <property type="component" value="Unassembled WGS sequence"/>
</dbReference>
<name>A0ABD2P081_9CUCU</name>
<feature type="domain" description="Dynein heavy chain C-terminal" evidence="1">
    <location>
        <begin position="1"/>
        <end position="199"/>
    </location>
</feature>
<keyword evidence="3" id="KW-1185">Reference proteome</keyword>
<evidence type="ECO:0000313" key="3">
    <source>
        <dbReference type="Proteomes" id="UP001516400"/>
    </source>
</evidence>
<dbReference type="Gene3D" id="3.10.490.20">
    <property type="match status" value="1"/>
</dbReference>
<dbReference type="EMBL" id="JABFTP020000165">
    <property type="protein sequence ID" value="KAL3284021.1"/>
    <property type="molecule type" value="Genomic_DNA"/>
</dbReference>
<sequence length="202" mass="23239">MNESLQDALDNIYDALVPAVWVRGSWSAKTLGFWFTELLDRDVQFRSWCFKGRPPCFWMAGFFNPQGFLTAMKQEVARAHKGWALDQVFMSNEVQKMMKEETFVAPTEGVFIYGLYLDGGAWDRRNSKLCESTNKVLYALMPVVHVTAIYQMMQAGPNLYVCPVYKKSKRTDLNYITSLNLVTTKKPDHWILRGVAILCDIQ</sequence>
<reference evidence="2 3" key="1">
    <citation type="journal article" date="2021" name="BMC Biol.">
        <title>Horizontally acquired antibacterial genes associated with adaptive radiation of ladybird beetles.</title>
        <authorList>
            <person name="Li H.S."/>
            <person name="Tang X.F."/>
            <person name="Huang Y.H."/>
            <person name="Xu Z.Y."/>
            <person name="Chen M.L."/>
            <person name="Du X.Y."/>
            <person name="Qiu B.Y."/>
            <person name="Chen P.T."/>
            <person name="Zhang W."/>
            <person name="Slipinski A."/>
            <person name="Escalona H.E."/>
            <person name="Waterhouse R.M."/>
            <person name="Zwick A."/>
            <person name="Pang H."/>
        </authorList>
    </citation>
    <scope>NUCLEOTIDE SEQUENCE [LARGE SCALE GENOMIC DNA]</scope>
    <source>
        <strain evidence="2">SYSU2018</strain>
    </source>
</reference>
<dbReference type="InterPro" id="IPR041228">
    <property type="entry name" value="Dynein_C"/>
</dbReference>
<dbReference type="Pfam" id="PF18199">
    <property type="entry name" value="Dynein_C"/>
    <property type="match status" value="1"/>
</dbReference>
<dbReference type="InterPro" id="IPR043160">
    <property type="entry name" value="Dynein_C_barrel"/>
</dbReference>